<evidence type="ECO:0000256" key="6">
    <source>
        <dbReference type="RuleBase" id="RU362125"/>
    </source>
</evidence>
<feature type="domain" description="Acyl-CoA oxidase/dehydrogenase middle" evidence="8">
    <location>
        <begin position="134"/>
        <end position="213"/>
    </location>
</feature>
<dbReference type="Gene3D" id="1.10.540.10">
    <property type="entry name" value="Acyl-CoA dehydrogenase/oxidase, N-terminal domain"/>
    <property type="match status" value="1"/>
</dbReference>
<dbReference type="InterPro" id="IPR036250">
    <property type="entry name" value="AcylCo_DH-like_C"/>
</dbReference>
<sequence length="389" mass="42084">MEFAFTEEQVMIRDTAEGYLAELSSSEAVRSAMATEQGYLPDTWQRLCEEMYWQALTIPEEFGGLGLGYVELAVVLEQMGRRLLCSPFYATVCLATPALLLSGSDEQKAFWLPQIAEGSLTATLAYTGSNRWDASAVTAIARPEGDGFVLEGELKYVPNGHSADLLIVAARLEGSSGEQGVSLFAVPADSAGVERRWTPTMDQTRPQGTVQLSQCYVGSEALLGKAGEAWPVLESVLQLAAIAQAAEQTGGAQQCLDITVDYLQERQQFGRVIASFQAIKHRCADMMVQVECARSAVYYAACVAQEFLEESGDSEGLGAELPQAAALAKGYCSDAFFDCAAESIQLHGGVGFTWEYDPHLYFKRAKSSETFLGSAAMHREAIATHLLGE</sequence>
<reference evidence="11" key="1">
    <citation type="journal article" date="2019" name="Int. J. Syst. Evol. Microbiol.">
        <title>The Global Catalogue of Microorganisms (GCM) 10K type strain sequencing project: providing services to taxonomists for standard genome sequencing and annotation.</title>
        <authorList>
            <consortium name="The Broad Institute Genomics Platform"/>
            <consortium name="The Broad Institute Genome Sequencing Center for Infectious Disease"/>
            <person name="Wu L."/>
            <person name="Ma J."/>
        </authorList>
    </citation>
    <scope>NUCLEOTIDE SEQUENCE [LARGE SCALE GENOMIC DNA]</scope>
    <source>
        <strain evidence="11">JCM 18401</strain>
    </source>
</reference>
<dbReference type="InterPro" id="IPR046373">
    <property type="entry name" value="Acyl-CoA_Oxase/DH_mid-dom_sf"/>
</dbReference>
<evidence type="ECO:0000256" key="2">
    <source>
        <dbReference type="ARBA" id="ARBA00009347"/>
    </source>
</evidence>
<name>A0ABP9ER21_9GAMM</name>
<keyword evidence="5 6" id="KW-0560">Oxidoreductase</keyword>
<keyword evidence="4 6" id="KW-0274">FAD</keyword>
<dbReference type="Pfam" id="PF02771">
    <property type="entry name" value="Acyl-CoA_dh_N"/>
    <property type="match status" value="1"/>
</dbReference>
<keyword evidence="3 6" id="KW-0285">Flavoprotein</keyword>
<dbReference type="PANTHER" id="PTHR43884:SF20">
    <property type="entry name" value="ACYL-COA DEHYDROGENASE FADE28"/>
    <property type="match status" value="1"/>
</dbReference>
<dbReference type="EMBL" id="BAABJZ010000024">
    <property type="protein sequence ID" value="GAA4883281.1"/>
    <property type="molecule type" value="Genomic_DNA"/>
</dbReference>
<dbReference type="CDD" id="cd00567">
    <property type="entry name" value="ACAD"/>
    <property type="match status" value="1"/>
</dbReference>
<proteinExistence type="inferred from homology"/>
<dbReference type="RefSeq" id="WP_345334919.1">
    <property type="nucleotide sequence ID" value="NZ_BAABJZ010000024.1"/>
</dbReference>
<evidence type="ECO:0000259" key="8">
    <source>
        <dbReference type="Pfam" id="PF02770"/>
    </source>
</evidence>
<comment type="cofactor">
    <cofactor evidence="1 6">
        <name>FAD</name>
        <dbReference type="ChEBI" id="CHEBI:57692"/>
    </cofactor>
</comment>
<evidence type="ECO:0000313" key="10">
    <source>
        <dbReference type="EMBL" id="GAA4883281.1"/>
    </source>
</evidence>
<evidence type="ECO:0000256" key="1">
    <source>
        <dbReference type="ARBA" id="ARBA00001974"/>
    </source>
</evidence>
<organism evidence="10 11">
    <name type="scientific">Ferrimonas pelagia</name>
    <dbReference type="NCBI Taxonomy" id="1177826"/>
    <lineage>
        <taxon>Bacteria</taxon>
        <taxon>Pseudomonadati</taxon>
        <taxon>Pseudomonadota</taxon>
        <taxon>Gammaproteobacteria</taxon>
        <taxon>Alteromonadales</taxon>
        <taxon>Ferrimonadaceae</taxon>
        <taxon>Ferrimonas</taxon>
    </lineage>
</organism>
<gene>
    <name evidence="10" type="ORF">GCM10023333_16890</name>
</gene>
<evidence type="ECO:0000259" key="7">
    <source>
        <dbReference type="Pfam" id="PF00441"/>
    </source>
</evidence>
<accession>A0ABP9ER21</accession>
<dbReference type="Pfam" id="PF02770">
    <property type="entry name" value="Acyl-CoA_dh_M"/>
    <property type="match status" value="1"/>
</dbReference>
<dbReference type="Proteomes" id="UP001499988">
    <property type="component" value="Unassembled WGS sequence"/>
</dbReference>
<evidence type="ECO:0000259" key="9">
    <source>
        <dbReference type="Pfam" id="PF02771"/>
    </source>
</evidence>
<dbReference type="Gene3D" id="2.40.110.10">
    <property type="entry name" value="Butyryl-CoA Dehydrogenase, subunit A, domain 2"/>
    <property type="match status" value="1"/>
</dbReference>
<evidence type="ECO:0000256" key="4">
    <source>
        <dbReference type="ARBA" id="ARBA00022827"/>
    </source>
</evidence>
<dbReference type="InterPro" id="IPR009100">
    <property type="entry name" value="AcylCoA_DH/oxidase_NM_dom_sf"/>
</dbReference>
<protein>
    <submittedName>
        <fullName evidence="10">Acyl-CoA dehydrogenase family protein</fullName>
    </submittedName>
</protein>
<feature type="domain" description="Acyl-CoA dehydrogenase/oxidase C-terminal" evidence="7">
    <location>
        <begin position="230"/>
        <end position="386"/>
    </location>
</feature>
<evidence type="ECO:0000256" key="5">
    <source>
        <dbReference type="ARBA" id="ARBA00023002"/>
    </source>
</evidence>
<feature type="domain" description="Acyl-CoA dehydrogenase/oxidase N-terminal" evidence="9">
    <location>
        <begin position="6"/>
        <end position="118"/>
    </location>
</feature>
<dbReference type="InterPro" id="IPR009075">
    <property type="entry name" value="AcylCo_DH/oxidase_C"/>
</dbReference>
<evidence type="ECO:0000313" key="11">
    <source>
        <dbReference type="Proteomes" id="UP001499988"/>
    </source>
</evidence>
<dbReference type="SUPFAM" id="SSF47203">
    <property type="entry name" value="Acyl-CoA dehydrogenase C-terminal domain-like"/>
    <property type="match status" value="1"/>
</dbReference>
<keyword evidence="11" id="KW-1185">Reference proteome</keyword>
<dbReference type="InterPro" id="IPR013786">
    <property type="entry name" value="AcylCoA_DH/ox_N"/>
</dbReference>
<dbReference type="InterPro" id="IPR037069">
    <property type="entry name" value="AcylCoA_DH/ox_N_sf"/>
</dbReference>
<dbReference type="SUPFAM" id="SSF56645">
    <property type="entry name" value="Acyl-CoA dehydrogenase NM domain-like"/>
    <property type="match status" value="1"/>
</dbReference>
<comment type="similarity">
    <text evidence="2 6">Belongs to the acyl-CoA dehydrogenase family.</text>
</comment>
<dbReference type="Pfam" id="PF00441">
    <property type="entry name" value="Acyl-CoA_dh_1"/>
    <property type="match status" value="1"/>
</dbReference>
<evidence type="ECO:0000256" key="3">
    <source>
        <dbReference type="ARBA" id="ARBA00022630"/>
    </source>
</evidence>
<dbReference type="Gene3D" id="1.20.140.10">
    <property type="entry name" value="Butyryl-CoA Dehydrogenase, subunit A, domain 3"/>
    <property type="match status" value="1"/>
</dbReference>
<comment type="caution">
    <text evidence="10">The sequence shown here is derived from an EMBL/GenBank/DDBJ whole genome shotgun (WGS) entry which is preliminary data.</text>
</comment>
<dbReference type="InterPro" id="IPR006091">
    <property type="entry name" value="Acyl-CoA_Oxase/DH_mid-dom"/>
</dbReference>
<dbReference type="PANTHER" id="PTHR43884">
    <property type="entry name" value="ACYL-COA DEHYDROGENASE"/>
    <property type="match status" value="1"/>
</dbReference>